<dbReference type="STRING" id="1777141.AWB80_00462"/>
<keyword evidence="8" id="KW-1185">Reference proteome</keyword>
<gene>
    <name evidence="7" type="ORF">AWB80_00462</name>
</gene>
<dbReference type="GO" id="GO:0015658">
    <property type="term" value="F:branched-chain amino acid transmembrane transporter activity"/>
    <property type="evidence" value="ECO:0007669"/>
    <property type="project" value="InterPro"/>
</dbReference>
<dbReference type="GO" id="GO:0005886">
    <property type="term" value="C:plasma membrane"/>
    <property type="evidence" value="ECO:0007669"/>
    <property type="project" value="UniProtKB-SubCell"/>
</dbReference>
<evidence type="ECO:0000256" key="6">
    <source>
        <dbReference type="SAM" id="Phobius"/>
    </source>
</evidence>
<accession>A0A157Z8W2</accession>
<evidence type="ECO:0000256" key="1">
    <source>
        <dbReference type="ARBA" id="ARBA00004651"/>
    </source>
</evidence>
<evidence type="ECO:0000313" key="8">
    <source>
        <dbReference type="Proteomes" id="UP000054911"/>
    </source>
</evidence>
<keyword evidence="5 6" id="KW-0472">Membrane</keyword>
<dbReference type="InterPro" id="IPR001851">
    <property type="entry name" value="ABC_transp_permease"/>
</dbReference>
<evidence type="ECO:0000256" key="3">
    <source>
        <dbReference type="ARBA" id="ARBA00022692"/>
    </source>
</evidence>
<feature type="transmembrane region" description="Helical" evidence="6">
    <location>
        <begin position="117"/>
        <end position="137"/>
    </location>
</feature>
<organism evidence="7 8">
    <name type="scientific">Caballeronia pedi</name>
    <dbReference type="NCBI Taxonomy" id="1777141"/>
    <lineage>
        <taxon>Bacteria</taxon>
        <taxon>Pseudomonadati</taxon>
        <taxon>Pseudomonadota</taxon>
        <taxon>Betaproteobacteria</taxon>
        <taxon>Burkholderiales</taxon>
        <taxon>Burkholderiaceae</taxon>
        <taxon>Caballeronia</taxon>
    </lineage>
</organism>
<dbReference type="AlphaFoldDB" id="A0A157Z8W2"/>
<feature type="transmembrane region" description="Helical" evidence="6">
    <location>
        <begin position="80"/>
        <end position="97"/>
    </location>
</feature>
<dbReference type="Proteomes" id="UP000054911">
    <property type="component" value="Unassembled WGS sequence"/>
</dbReference>
<proteinExistence type="predicted"/>
<feature type="transmembrane region" description="Helical" evidence="6">
    <location>
        <begin position="257"/>
        <end position="280"/>
    </location>
</feature>
<evidence type="ECO:0000313" key="7">
    <source>
        <dbReference type="EMBL" id="SAK41954.1"/>
    </source>
</evidence>
<sequence length="389" mass="41916">MTSIQPIEPSTTLIPEKNTTKTLVIGILTAVFVIAAPMVIGAAGGNYWVRVLDFAMLYVMLALGLNVVVGFAGLLDLGYIAFYAVGAYTAALLSSPQLTTHFEWIAQLAPGGLHVPFLIIVPCAMALAATFGVLLGAPTLRLRGDYLAIVTLGFGEIVRIFMNNLDRPINITNGPKGITGIDPVTVAGFNLSQTHEFFGMKFPSVYMYYYLFVLGALLVIWVCTRLQHSRIGRAWAAIREDEIAAKAMGINTRNVKLLAFAMGASFGGLSGAMFGAFQGFVSPESFTFWESIVVLACVVLGGMGHIPGVILGAVLLAVFPEFLRSTMGPLQNAIFGHQIVDTEVIRQLLYGLAMVLIMLYRSEGLWPAAKHEDKIAKIAKRGGKKPVRA</sequence>
<feature type="transmembrane region" description="Helical" evidence="6">
    <location>
        <begin position="23"/>
        <end position="49"/>
    </location>
</feature>
<evidence type="ECO:0000256" key="5">
    <source>
        <dbReference type="ARBA" id="ARBA00023136"/>
    </source>
</evidence>
<dbReference type="Pfam" id="PF02653">
    <property type="entry name" value="BPD_transp_2"/>
    <property type="match status" value="1"/>
</dbReference>
<protein>
    <submittedName>
        <fullName evidence="7">Inner-membrane translocator</fullName>
    </submittedName>
</protein>
<dbReference type="CDD" id="cd06581">
    <property type="entry name" value="TM_PBP1_LivM_like"/>
    <property type="match status" value="1"/>
</dbReference>
<reference evidence="7" key="1">
    <citation type="submission" date="2016-01" db="EMBL/GenBank/DDBJ databases">
        <authorList>
            <person name="Peeters C."/>
        </authorList>
    </citation>
    <scope>NUCLEOTIDE SEQUENCE [LARGE SCALE GENOMIC DNA]</scope>
    <source>
        <strain evidence="7">LMG 29323</strain>
    </source>
</reference>
<name>A0A157Z8W2_9BURK</name>
<dbReference type="InterPro" id="IPR043428">
    <property type="entry name" value="LivM-like"/>
</dbReference>
<feature type="transmembrane region" description="Helical" evidence="6">
    <location>
        <begin position="144"/>
        <end position="162"/>
    </location>
</feature>
<comment type="caution">
    <text evidence="7">The sequence shown here is derived from an EMBL/GenBank/DDBJ whole genome shotgun (WGS) entry which is preliminary data.</text>
</comment>
<evidence type="ECO:0000256" key="2">
    <source>
        <dbReference type="ARBA" id="ARBA00022475"/>
    </source>
</evidence>
<dbReference type="OrthoDB" id="9814461at2"/>
<dbReference type="EMBL" id="FCOE02000001">
    <property type="protein sequence ID" value="SAK41954.1"/>
    <property type="molecule type" value="Genomic_DNA"/>
</dbReference>
<keyword evidence="4 6" id="KW-1133">Transmembrane helix</keyword>
<keyword evidence="3 6" id="KW-0812">Transmembrane</keyword>
<comment type="subcellular location">
    <subcellularLocation>
        <location evidence="1">Cell membrane</location>
        <topology evidence="1">Multi-pass membrane protein</topology>
    </subcellularLocation>
</comment>
<dbReference type="PANTHER" id="PTHR30482:SF10">
    <property type="entry name" value="HIGH-AFFINITY BRANCHED-CHAIN AMINO ACID TRANSPORT PROTEIN BRAE"/>
    <property type="match status" value="1"/>
</dbReference>
<dbReference type="RefSeq" id="WP_061172995.1">
    <property type="nucleotide sequence ID" value="NZ_FCOE02000001.1"/>
</dbReference>
<evidence type="ECO:0000256" key="4">
    <source>
        <dbReference type="ARBA" id="ARBA00022989"/>
    </source>
</evidence>
<feature type="transmembrane region" description="Helical" evidence="6">
    <location>
        <begin position="292"/>
        <end position="319"/>
    </location>
</feature>
<keyword evidence="2" id="KW-1003">Cell membrane</keyword>
<feature type="transmembrane region" description="Helical" evidence="6">
    <location>
        <begin position="55"/>
        <end position="75"/>
    </location>
</feature>
<dbReference type="PANTHER" id="PTHR30482">
    <property type="entry name" value="HIGH-AFFINITY BRANCHED-CHAIN AMINO ACID TRANSPORT SYSTEM PERMEASE"/>
    <property type="match status" value="1"/>
</dbReference>
<feature type="transmembrane region" description="Helical" evidence="6">
    <location>
        <begin position="206"/>
        <end position="224"/>
    </location>
</feature>